<dbReference type="GO" id="GO:0080120">
    <property type="term" value="P:CAAX-box protein maturation"/>
    <property type="evidence" value="ECO:0007669"/>
    <property type="project" value="UniProtKB-ARBA"/>
</dbReference>
<dbReference type="PANTHER" id="PTHR36435:SF1">
    <property type="entry name" value="CAAX AMINO TERMINAL PROTEASE FAMILY PROTEIN"/>
    <property type="match status" value="1"/>
</dbReference>
<feature type="transmembrane region" description="Helical" evidence="1">
    <location>
        <begin position="6"/>
        <end position="25"/>
    </location>
</feature>
<dbReference type="InterPro" id="IPR003675">
    <property type="entry name" value="Rce1/LyrA-like_dom"/>
</dbReference>
<evidence type="ECO:0000313" key="4">
    <source>
        <dbReference type="Proteomes" id="UP000514509"/>
    </source>
</evidence>
<keyword evidence="3" id="KW-0645">Protease</keyword>
<feature type="transmembrane region" description="Helical" evidence="1">
    <location>
        <begin position="85"/>
        <end position="103"/>
    </location>
</feature>
<dbReference type="GO" id="GO:0006508">
    <property type="term" value="P:proteolysis"/>
    <property type="evidence" value="ECO:0007669"/>
    <property type="project" value="UniProtKB-KW"/>
</dbReference>
<dbReference type="Pfam" id="PF02517">
    <property type="entry name" value="Rce1-like"/>
    <property type="match status" value="1"/>
</dbReference>
<keyword evidence="1" id="KW-0812">Transmembrane</keyword>
<feature type="transmembrane region" description="Helical" evidence="1">
    <location>
        <begin position="138"/>
        <end position="156"/>
    </location>
</feature>
<keyword evidence="3" id="KW-0378">Hydrolase</keyword>
<dbReference type="GO" id="GO:0004175">
    <property type="term" value="F:endopeptidase activity"/>
    <property type="evidence" value="ECO:0007669"/>
    <property type="project" value="UniProtKB-ARBA"/>
</dbReference>
<dbReference type="Proteomes" id="UP000514509">
    <property type="component" value="Chromosome"/>
</dbReference>
<name>A0A7L7L7H9_9BACT</name>
<keyword evidence="4" id="KW-1185">Reference proteome</keyword>
<feature type="transmembrane region" description="Helical" evidence="1">
    <location>
        <begin position="115"/>
        <end position="132"/>
    </location>
</feature>
<feature type="domain" description="CAAX prenyl protease 2/Lysostaphin resistance protein A-like" evidence="2">
    <location>
        <begin position="85"/>
        <end position="173"/>
    </location>
</feature>
<dbReference type="AlphaFoldDB" id="A0A7L7L7H9"/>
<dbReference type="GO" id="GO:0008237">
    <property type="term" value="F:metallopeptidase activity"/>
    <property type="evidence" value="ECO:0007669"/>
    <property type="project" value="UniProtKB-KW"/>
</dbReference>
<dbReference type="InterPro" id="IPR052710">
    <property type="entry name" value="CAAX_protease"/>
</dbReference>
<keyword evidence="1" id="KW-0472">Membrane</keyword>
<reference evidence="3 4" key="2">
    <citation type="submission" date="2020-08" db="EMBL/GenBank/DDBJ databases">
        <title>Adhaeribacter dokdonensis sp. nov., isolated from the rhizosphere of Elymus tsukushiensis, a plant native to the Dokdo Islands, Republic of Korea.</title>
        <authorList>
            <person name="Ghim S.Y."/>
        </authorList>
    </citation>
    <scope>NUCLEOTIDE SEQUENCE [LARGE SCALE GENOMIC DNA]</scope>
    <source>
        <strain evidence="3 4">KUDC8001</strain>
    </source>
</reference>
<organism evidence="3 4">
    <name type="scientific">Adhaeribacter radiodurans</name>
    <dbReference type="NCBI Taxonomy" id="2745197"/>
    <lineage>
        <taxon>Bacteria</taxon>
        <taxon>Pseudomonadati</taxon>
        <taxon>Bacteroidota</taxon>
        <taxon>Cytophagia</taxon>
        <taxon>Cytophagales</taxon>
        <taxon>Hymenobacteraceae</taxon>
        <taxon>Adhaeribacter</taxon>
    </lineage>
</organism>
<sequence>MLNFSHPLWKVLLPLVTIVLVSFIARRKLHYSWQKDLLLVLPPPKILLFWILVFGTYMLSTDYFWHWRGDWNFQTWQQQSLFTSITRVFAVVIAGPLAEEMLFRGLLLIRLNRTGLNRGISLVLITSVWAGIHMEYSWEIIILIFGNGLLLGLSLYSSRSLLVPMILHMIWNGYAVW</sequence>
<gene>
    <name evidence="3" type="ORF">HUW48_12420</name>
</gene>
<keyword evidence="1" id="KW-1133">Transmembrane helix</keyword>
<evidence type="ECO:0000259" key="2">
    <source>
        <dbReference type="Pfam" id="PF02517"/>
    </source>
</evidence>
<accession>A0A7L7L7H9</accession>
<proteinExistence type="predicted"/>
<protein>
    <submittedName>
        <fullName evidence="3">CPBP family intramembrane metalloprotease</fullName>
    </submittedName>
</protein>
<dbReference type="EMBL" id="CP055153">
    <property type="protein sequence ID" value="QMU28791.1"/>
    <property type="molecule type" value="Genomic_DNA"/>
</dbReference>
<keyword evidence="3" id="KW-0482">Metalloprotease</keyword>
<dbReference type="KEGG" id="add:HUW48_12420"/>
<evidence type="ECO:0000313" key="3">
    <source>
        <dbReference type="EMBL" id="QMU28791.1"/>
    </source>
</evidence>
<dbReference type="PANTHER" id="PTHR36435">
    <property type="entry name" value="SLR1288 PROTEIN"/>
    <property type="match status" value="1"/>
</dbReference>
<reference evidence="3 4" key="1">
    <citation type="submission" date="2020-06" db="EMBL/GenBank/DDBJ databases">
        <authorList>
            <person name="Hwang Y.J."/>
        </authorList>
    </citation>
    <scope>NUCLEOTIDE SEQUENCE [LARGE SCALE GENOMIC DNA]</scope>
    <source>
        <strain evidence="3 4">KUDC8001</strain>
    </source>
</reference>
<evidence type="ECO:0000256" key="1">
    <source>
        <dbReference type="SAM" id="Phobius"/>
    </source>
</evidence>
<dbReference type="RefSeq" id="WP_182415973.1">
    <property type="nucleotide sequence ID" value="NZ_CP055153.1"/>
</dbReference>
<feature type="transmembrane region" description="Helical" evidence="1">
    <location>
        <begin position="46"/>
        <end position="65"/>
    </location>
</feature>